<dbReference type="AlphaFoldDB" id="A0A226E1E3"/>
<feature type="compositionally biased region" description="Polar residues" evidence="5">
    <location>
        <begin position="600"/>
        <end position="637"/>
    </location>
</feature>
<sequence>MLGKITCRLEKPAERKNKSDWDHFTWNFANLAEQQREDTLRVRHEGRTVRNEAGIQARWDTYRNNNRIRDRVTEIDNWRVALEQTVSTIDMELKKMDPAKEAVEQAIEVKVLDLDIVNEIMSIREQRRGNDYVMDEAQLELTKETCIIKDARNLLEKKGQEAWHQIARLQEVRQHILRDLSEKILALDIDRYLLNLNESSTEIAFRPDPLRIPKGMMTPQAWEEQSRYNKLRADNELATSVKLRESMLLTIDQTYNDIRSQREITDFAMRKRLHEMIKTGDDLQHQRQKILQEMCKVEREIRDLEDALLDKTNKMKLAETRLEFRTYRFGVELTRDDAQYGLSQEVLQLRAVLKALQAKINDAKKALNMLQGFLQTLESEIENKSEAKVIEQMALDVRGRVAASAETPLTKTERNIALSATVPVPEDRRKQSGEMDLLYTQTLAVSSRTSLDIEIVDISTSFIDGPECTERKTFPVEEIHRADGFVIVYSILDRSSFSTALQALADIQNIHKFHDMAPHSNPSSWNKSDLGHLRRVDNLEGVAASEQYGCQFYELSVAENSPEVYQSFQALITGLIATNLPPPRRKFSVSKMLTSLRLGRSNSPSKSTLPVPTSPASISDTNVVTSDYTTPSPNSPRTSREGSPGVLKGQQASEASSVTSTSIFHKLTDFHSIKKRQNSPPICSL</sequence>
<evidence type="ECO:0000313" key="6">
    <source>
        <dbReference type="EMBL" id="OXA51542.1"/>
    </source>
</evidence>
<evidence type="ECO:0000256" key="2">
    <source>
        <dbReference type="ARBA" id="ARBA00007209"/>
    </source>
</evidence>
<dbReference type="InterPro" id="IPR001806">
    <property type="entry name" value="Small_GTPase"/>
</dbReference>
<keyword evidence="4" id="KW-0175">Coiled coil</keyword>
<dbReference type="SMART" id="SM00173">
    <property type="entry name" value="RAS"/>
    <property type="match status" value="1"/>
</dbReference>
<gene>
    <name evidence="6" type="ORF">Fcan01_13818</name>
</gene>
<comment type="similarity">
    <text evidence="2">Belongs to the tektin family.</text>
</comment>
<dbReference type="GO" id="GO:0015630">
    <property type="term" value="C:microtubule cytoskeleton"/>
    <property type="evidence" value="ECO:0007669"/>
    <property type="project" value="TreeGrafter"/>
</dbReference>
<dbReference type="InterPro" id="IPR027417">
    <property type="entry name" value="P-loop_NTPase"/>
</dbReference>
<evidence type="ECO:0000256" key="4">
    <source>
        <dbReference type="SAM" id="Coils"/>
    </source>
</evidence>
<dbReference type="GO" id="GO:0005737">
    <property type="term" value="C:cytoplasm"/>
    <property type="evidence" value="ECO:0007669"/>
    <property type="project" value="UniProtKB-SubCell"/>
</dbReference>
<dbReference type="GO" id="GO:0060294">
    <property type="term" value="P:cilium movement involved in cell motility"/>
    <property type="evidence" value="ECO:0007669"/>
    <property type="project" value="InterPro"/>
</dbReference>
<dbReference type="Proteomes" id="UP000198287">
    <property type="component" value="Unassembled WGS sequence"/>
</dbReference>
<feature type="coiled-coil region" evidence="4">
    <location>
        <begin position="346"/>
        <end position="380"/>
    </location>
</feature>
<dbReference type="Gene3D" id="3.40.50.300">
    <property type="entry name" value="P-loop containing nucleotide triphosphate hydrolases"/>
    <property type="match status" value="1"/>
</dbReference>
<comment type="caution">
    <text evidence="6">The sequence shown here is derived from an EMBL/GenBank/DDBJ whole genome shotgun (WGS) entry which is preliminary data.</text>
</comment>
<comment type="subcellular location">
    <subcellularLocation>
        <location evidence="1">Cytoplasm</location>
    </subcellularLocation>
</comment>
<reference evidence="6 7" key="1">
    <citation type="submission" date="2015-12" db="EMBL/GenBank/DDBJ databases">
        <title>The genome of Folsomia candida.</title>
        <authorList>
            <person name="Faddeeva A."/>
            <person name="Derks M.F."/>
            <person name="Anvar Y."/>
            <person name="Smit S."/>
            <person name="Van Straalen N."/>
            <person name="Roelofs D."/>
        </authorList>
    </citation>
    <scope>NUCLEOTIDE SEQUENCE [LARGE SCALE GENOMIC DNA]</scope>
    <source>
        <strain evidence="6 7">VU population</strain>
        <tissue evidence="6">Whole body</tissue>
    </source>
</reference>
<evidence type="ECO:0000256" key="3">
    <source>
        <dbReference type="ARBA" id="ARBA00022490"/>
    </source>
</evidence>
<name>A0A226E1E3_FOLCA</name>
<dbReference type="SUPFAM" id="SSF52540">
    <property type="entry name" value="P-loop containing nucleoside triphosphate hydrolases"/>
    <property type="match status" value="1"/>
</dbReference>
<dbReference type="InterPro" id="IPR048256">
    <property type="entry name" value="Tektin-like"/>
</dbReference>
<dbReference type="InterPro" id="IPR000435">
    <property type="entry name" value="Tektins"/>
</dbReference>
<keyword evidence="3" id="KW-0963">Cytoplasm</keyword>
<dbReference type="EMBL" id="LNIX01000007">
    <property type="protein sequence ID" value="OXA51542.1"/>
    <property type="molecule type" value="Genomic_DNA"/>
</dbReference>
<dbReference type="STRING" id="158441.A0A226E1E3"/>
<dbReference type="GO" id="GO:0005525">
    <property type="term" value="F:GTP binding"/>
    <property type="evidence" value="ECO:0007669"/>
    <property type="project" value="InterPro"/>
</dbReference>
<dbReference type="GO" id="GO:0060271">
    <property type="term" value="P:cilium assembly"/>
    <property type="evidence" value="ECO:0007669"/>
    <property type="project" value="TreeGrafter"/>
</dbReference>
<dbReference type="GO" id="GO:0005634">
    <property type="term" value="C:nucleus"/>
    <property type="evidence" value="ECO:0007669"/>
    <property type="project" value="TreeGrafter"/>
</dbReference>
<dbReference type="Pfam" id="PF03148">
    <property type="entry name" value="Tektin"/>
    <property type="match status" value="1"/>
</dbReference>
<dbReference type="PANTHER" id="PTHR19960">
    <property type="entry name" value="TEKTIN"/>
    <property type="match status" value="1"/>
</dbReference>
<dbReference type="Pfam" id="PF00071">
    <property type="entry name" value="Ras"/>
    <property type="match status" value="1"/>
</dbReference>
<keyword evidence="7" id="KW-1185">Reference proteome</keyword>
<evidence type="ECO:0000256" key="1">
    <source>
        <dbReference type="ARBA" id="ARBA00004496"/>
    </source>
</evidence>
<dbReference type="GO" id="GO:0005929">
    <property type="term" value="C:cilium"/>
    <property type="evidence" value="ECO:0007669"/>
    <property type="project" value="UniProtKB-ARBA"/>
</dbReference>
<accession>A0A226E1E3</accession>
<dbReference type="OrthoDB" id="440745at2759"/>
<dbReference type="PRINTS" id="PR00511">
    <property type="entry name" value="TEKTIN"/>
</dbReference>
<evidence type="ECO:0000256" key="5">
    <source>
        <dbReference type="SAM" id="MobiDB-lite"/>
    </source>
</evidence>
<feature type="region of interest" description="Disordered" evidence="5">
    <location>
        <begin position="598"/>
        <end position="658"/>
    </location>
</feature>
<organism evidence="6 7">
    <name type="scientific">Folsomia candida</name>
    <name type="common">Springtail</name>
    <dbReference type="NCBI Taxonomy" id="158441"/>
    <lineage>
        <taxon>Eukaryota</taxon>
        <taxon>Metazoa</taxon>
        <taxon>Ecdysozoa</taxon>
        <taxon>Arthropoda</taxon>
        <taxon>Hexapoda</taxon>
        <taxon>Collembola</taxon>
        <taxon>Entomobryomorpha</taxon>
        <taxon>Isotomoidea</taxon>
        <taxon>Isotomidae</taxon>
        <taxon>Proisotominae</taxon>
        <taxon>Folsomia</taxon>
    </lineage>
</organism>
<dbReference type="PANTHER" id="PTHR19960:SF7">
    <property type="entry name" value="TEKTIN"/>
    <property type="match status" value="1"/>
</dbReference>
<evidence type="ECO:0000313" key="7">
    <source>
        <dbReference type="Proteomes" id="UP000198287"/>
    </source>
</evidence>
<protein>
    <submittedName>
        <fullName evidence="6">Tektin-B1</fullName>
    </submittedName>
</protein>
<dbReference type="GO" id="GO:0003924">
    <property type="term" value="F:GTPase activity"/>
    <property type="evidence" value="ECO:0007669"/>
    <property type="project" value="InterPro"/>
</dbReference>
<proteinExistence type="inferred from homology"/>